<dbReference type="OrthoDB" id="1932741at2759"/>
<feature type="compositionally biased region" description="Polar residues" evidence="1">
    <location>
        <begin position="203"/>
        <end position="241"/>
    </location>
</feature>
<keyword evidence="2" id="KW-0808">Transferase</keyword>
<protein>
    <submittedName>
        <fullName evidence="2">RNA-directed DNA polymerase, eukaryota, Reverse transcriptase zinc-binding domain protein</fullName>
    </submittedName>
</protein>
<dbReference type="AlphaFoldDB" id="A0A2U1PPI3"/>
<dbReference type="EMBL" id="PKPP01000893">
    <property type="protein sequence ID" value="PWA87640.1"/>
    <property type="molecule type" value="Genomic_DNA"/>
</dbReference>
<keyword evidence="2" id="KW-0695">RNA-directed DNA polymerase</keyword>
<dbReference type="SUPFAM" id="SSF56219">
    <property type="entry name" value="DNase I-like"/>
    <property type="match status" value="1"/>
</dbReference>
<comment type="caution">
    <text evidence="2">The sequence shown here is derived from an EMBL/GenBank/DDBJ whole genome shotgun (WGS) entry which is preliminary data.</text>
</comment>
<accession>A0A2U1PPI3</accession>
<keyword evidence="2" id="KW-0548">Nucleotidyltransferase</keyword>
<keyword evidence="3" id="KW-1185">Reference proteome</keyword>
<organism evidence="2 3">
    <name type="scientific">Artemisia annua</name>
    <name type="common">Sweet wormwood</name>
    <dbReference type="NCBI Taxonomy" id="35608"/>
    <lineage>
        <taxon>Eukaryota</taxon>
        <taxon>Viridiplantae</taxon>
        <taxon>Streptophyta</taxon>
        <taxon>Embryophyta</taxon>
        <taxon>Tracheophyta</taxon>
        <taxon>Spermatophyta</taxon>
        <taxon>Magnoliopsida</taxon>
        <taxon>eudicotyledons</taxon>
        <taxon>Gunneridae</taxon>
        <taxon>Pentapetalae</taxon>
        <taxon>asterids</taxon>
        <taxon>campanulids</taxon>
        <taxon>Asterales</taxon>
        <taxon>Asteraceae</taxon>
        <taxon>Asteroideae</taxon>
        <taxon>Anthemideae</taxon>
        <taxon>Artemisiinae</taxon>
        <taxon>Artemisia</taxon>
    </lineage>
</organism>
<evidence type="ECO:0000256" key="1">
    <source>
        <dbReference type="SAM" id="MobiDB-lite"/>
    </source>
</evidence>
<evidence type="ECO:0000313" key="3">
    <source>
        <dbReference type="Proteomes" id="UP000245207"/>
    </source>
</evidence>
<name>A0A2U1PPI3_ARTAN</name>
<dbReference type="Proteomes" id="UP000245207">
    <property type="component" value="Unassembled WGS sequence"/>
</dbReference>
<feature type="compositionally biased region" description="Polar residues" evidence="1">
    <location>
        <begin position="71"/>
        <end position="95"/>
    </location>
</feature>
<dbReference type="Gene3D" id="3.60.10.10">
    <property type="entry name" value="Endonuclease/exonuclease/phosphatase"/>
    <property type="match status" value="1"/>
</dbReference>
<reference evidence="2 3" key="1">
    <citation type="journal article" date="2018" name="Mol. Plant">
        <title>The genome of Artemisia annua provides insight into the evolution of Asteraceae family and artemisinin biosynthesis.</title>
        <authorList>
            <person name="Shen Q."/>
            <person name="Zhang L."/>
            <person name="Liao Z."/>
            <person name="Wang S."/>
            <person name="Yan T."/>
            <person name="Shi P."/>
            <person name="Liu M."/>
            <person name="Fu X."/>
            <person name="Pan Q."/>
            <person name="Wang Y."/>
            <person name="Lv Z."/>
            <person name="Lu X."/>
            <person name="Zhang F."/>
            <person name="Jiang W."/>
            <person name="Ma Y."/>
            <person name="Chen M."/>
            <person name="Hao X."/>
            <person name="Li L."/>
            <person name="Tang Y."/>
            <person name="Lv G."/>
            <person name="Zhou Y."/>
            <person name="Sun X."/>
            <person name="Brodelius P.E."/>
            <person name="Rose J.K.C."/>
            <person name="Tang K."/>
        </authorList>
    </citation>
    <scope>NUCLEOTIDE SEQUENCE [LARGE SCALE GENOMIC DNA]</scope>
    <source>
        <strain evidence="3">cv. Huhao1</strain>
        <tissue evidence="2">Leaf</tissue>
    </source>
</reference>
<dbReference type="GO" id="GO:0003964">
    <property type="term" value="F:RNA-directed DNA polymerase activity"/>
    <property type="evidence" value="ECO:0007669"/>
    <property type="project" value="UniProtKB-KW"/>
</dbReference>
<feature type="compositionally biased region" description="Polar residues" evidence="1">
    <location>
        <begin position="40"/>
        <end position="64"/>
    </location>
</feature>
<proteinExistence type="predicted"/>
<feature type="region of interest" description="Disordered" evidence="1">
    <location>
        <begin position="199"/>
        <end position="241"/>
    </location>
</feature>
<feature type="compositionally biased region" description="Polar residues" evidence="1">
    <location>
        <begin position="1"/>
        <end position="10"/>
    </location>
</feature>
<gene>
    <name evidence="2" type="ORF">CTI12_AA126250</name>
</gene>
<feature type="region of interest" description="Disordered" evidence="1">
    <location>
        <begin position="1"/>
        <end position="95"/>
    </location>
</feature>
<dbReference type="InterPro" id="IPR036691">
    <property type="entry name" value="Endo/exonu/phosph_ase_sf"/>
</dbReference>
<evidence type="ECO:0000313" key="2">
    <source>
        <dbReference type="EMBL" id="PWA87640.1"/>
    </source>
</evidence>
<sequence>MMNFVNGSQESHNKEDEDCEDAENSKVGNGDVEENDSKTTEMNAGCTNSDAVGTNSDTPGTSSDAGDKVTGSKSSNASTSVLNSIESTNGKNKNSFAKVVGNSNVALDKKLCFVPTMTCDDGSEVVIFEEELVIEEANKNTYEGAKVVQNRGNGNNNIQAKARVQGMAGWNKFDKGNMNNRDAGWNKFDKGKSKEVYRPKSMYGQNGNDVNNKSNAGMNKSGQNGNNVKGSKSLGESSENEISVTQKKDVEYYIHNNLQPTPLEISKWTQDMERYFKEKWDEKFNNCDISEGEELKIASWNIRGIGTKDKQNEVKSLISGNRLSLCAVLEARAKGNDVERICRKIFGSWNWATNMSQCSKGCRIMMGWNADEINVQILSMDWQVVFCVIETVQQKVKFFCSIVYAANHGKERCSLWRSLKMQNCCDSIHHLFFQCHFTNKIWMVIKCELEMHDAPDEWVHLIQSMISDMDNNRITSVLGKIGVAACVYNIWRERNQRLF</sequence>